<proteinExistence type="predicted"/>
<dbReference type="RefSeq" id="WP_129437665.1">
    <property type="nucleotide sequence ID" value="NZ_CP035492.1"/>
</dbReference>
<dbReference type="EMBL" id="CP035492">
    <property type="protein sequence ID" value="QAY65266.1"/>
    <property type="molecule type" value="Genomic_DNA"/>
</dbReference>
<organism evidence="2 3">
    <name type="scientific">Paenibacillus protaetiae</name>
    <dbReference type="NCBI Taxonomy" id="2509456"/>
    <lineage>
        <taxon>Bacteria</taxon>
        <taxon>Bacillati</taxon>
        <taxon>Bacillota</taxon>
        <taxon>Bacilli</taxon>
        <taxon>Bacillales</taxon>
        <taxon>Paenibacillaceae</taxon>
        <taxon>Paenibacillus</taxon>
    </lineage>
</organism>
<keyword evidence="3" id="KW-1185">Reference proteome</keyword>
<accession>A0A4P6ERU9</accession>
<dbReference type="KEGG" id="pprt:ET464_01585"/>
<sequence>MFCCVGKVIIVNNNGIINFGFRKEISPENIQVGSDNGAAANTNAHNKAKVKAKGPAVVPSRKSAVPSPKKRICS</sequence>
<evidence type="ECO:0000256" key="1">
    <source>
        <dbReference type="SAM" id="MobiDB-lite"/>
    </source>
</evidence>
<reference evidence="2 3" key="1">
    <citation type="submission" date="2019-01" db="EMBL/GenBank/DDBJ databases">
        <title>Genome sequencing of strain FW100M-2.</title>
        <authorList>
            <person name="Heo J."/>
            <person name="Kim S.-J."/>
            <person name="Kim J.-S."/>
            <person name="Hong S.-B."/>
            <person name="Kwon S.-W."/>
        </authorList>
    </citation>
    <scope>NUCLEOTIDE SEQUENCE [LARGE SCALE GENOMIC DNA]</scope>
    <source>
        <strain evidence="2 3">FW100M-2</strain>
    </source>
</reference>
<protein>
    <submittedName>
        <fullName evidence="2">Uncharacterized protein</fullName>
    </submittedName>
</protein>
<evidence type="ECO:0000313" key="3">
    <source>
        <dbReference type="Proteomes" id="UP000293568"/>
    </source>
</evidence>
<dbReference type="AlphaFoldDB" id="A0A4P6ERU9"/>
<evidence type="ECO:0000313" key="2">
    <source>
        <dbReference type="EMBL" id="QAY65266.1"/>
    </source>
</evidence>
<name>A0A4P6ERU9_9BACL</name>
<dbReference type="Proteomes" id="UP000293568">
    <property type="component" value="Chromosome"/>
</dbReference>
<feature type="region of interest" description="Disordered" evidence="1">
    <location>
        <begin position="46"/>
        <end position="74"/>
    </location>
</feature>
<gene>
    <name evidence="2" type="ORF">ET464_01585</name>
</gene>